<sequence>MSQTVPFPQASPRPGNACLMHGMAERLGADVERAAVSGDISPQELSDMVTRCGECTQHDACIIWLLEHQGPQDLPPEYCLNTQELHYVRAVQDQIIPD</sequence>
<accession>A0A1G7NW75</accession>
<feature type="domain" description="DUF6455" evidence="1">
    <location>
        <begin position="16"/>
        <end position="90"/>
    </location>
</feature>
<gene>
    <name evidence="2" type="ORF">SAMN04488117_107123</name>
</gene>
<name>A0A1G7NW75_9RHOB</name>
<evidence type="ECO:0000313" key="3">
    <source>
        <dbReference type="Proteomes" id="UP000182284"/>
    </source>
</evidence>
<dbReference type="AlphaFoldDB" id="A0A1G7NW75"/>
<dbReference type="InterPro" id="IPR045601">
    <property type="entry name" value="DUF6455"/>
</dbReference>
<protein>
    <recommendedName>
        <fullName evidence="1">DUF6455 domain-containing protein</fullName>
    </recommendedName>
</protein>
<organism evidence="2 3">
    <name type="scientific">Celeribacter baekdonensis</name>
    <dbReference type="NCBI Taxonomy" id="875171"/>
    <lineage>
        <taxon>Bacteria</taxon>
        <taxon>Pseudomonadati</taxon>
        <taxon>Pseudomonadota</taxon>
        <taxon>Alphaproteobacteria</taxon>
        <taxon>Rhodobacterales</taxon>
        <taxon>Roseobacteraceae</taxon>
        <taxon>Celeribacter</taxon>
    </lineage>
</organism>
<evidence type="ECO:0000313" key="2">
    <source>
        <dbReference type="EMBL" id="SDF78221.1"/>
    </source>
</evidence>
<reference evidence="2 3" key="1">
    <citation type="submission" date="2016-10" db="EMBL/GenBank/DDBJ databases">
        <authorList>
            <person name="de Groot N.N."/>
        </authorList>
    </citation>
    <scope>NUCLEOTIDE SEQUENCE [LARGE SCALE GENOMIC DNA]</scope>
    <source>
        <strain evidence="2 3">DSM 27375</strain>
    </source>
</reference>
<dbReference type="EMBL" id="FNBL01000007">
    <property type="protein sequence ID" value="SDF78221.1"/>
    <property type="molecule type" value="Genomic_DNA"/>
</dbReference>
<dbReference type="Pfam" id="PF20056">
    <property type="entry name" value="DUF6455"/>
    <property type="match status" value="1"/>
</dbReference>
<proteinExistence type="predicted"/>
<evidence type="ECO:0000259" key="1">
    <source>
        <dbReference type="Pfam" id="PF20056"/>
    </source>
</evidence>
<dbReference type="Proteomes" id="UP000182284">
    <property type="component" value="Unassembled WGS sequence"/>
</dbReference>